<dbReference type="EMBL" id="CP101700">
    <property type="protein sequence ID" value="UUC19073.1"/>
    <property type="molecule type" value="Genomic_DNA"/>
</dbReference>
<dbReference type="RefSeq" id="WP_137137827.1">
    <property type="nucleotide sequence ID" value="NZ_BLJF01000002.1"/>
</dbReference>
<keyword evidence="1" id="KW-0472">Membrane</keyword>
<name>A0AAJ5I8W0_9PSED</name>
<accession>A0AAJ5I8W0</accession>
<proteinExistence type="predicted"/>
<keyword evidence="1" id="KW-0812">Transmembrane</keyword>
<reference evidence="2" key="1">
    <citation type="submission" date="2022-07" db="EMBL/GenBank/DDBJ databases">
        <title>Complete genome of MD9.</title>
        <authorList>
            <person name="Cao G."/>
        </authorList>
    </citation>
    <scope>NUCLEOTIDE SEQUENCE</scope>
    <source>
        <strain evidence="2">MD9</strain>
    </source>
</reference>
<organism evidence="2 3">
    <name type="scientific">Pseudomonas asiatica</name>
    <dbReference type="NCBI Taxonomy" id="2219225"/>
    <lineage>
        <taxon>Bacteria</taxon>
        <taxon>Pseudomonadati</taxon>
        <taxon>Pseudomonadota</taxon>
        <taxon>Gammaproteobacteria</taxon>
        <taxon>Pseudomonadales</taxon>
        <taxon>Pseudomonadaceae</taxon>
        <taxon>Pseudomonas</taxon>
    </lineage>
</organism>
<sequence>MKSTVEVIGMSMLLFWIMISVGIMIYLACRYLDLVESNLSGCSYVRSNRLSFSSAGLLGKVLRICLAANMLMMPGVFVSKGVADASEILRFPKDLKIKILVSWGGLMTSTVVFVVAHNVLKLLSLPS</sequence>
<keyword evidence="1" id="KW-1133">Transmembrane helix</keyword>
<dbReference type="Proteomes" id="UP001058744">
    <property type="component" value="Chromosome"/>
</dbReference>
<evidence type="ECO:0000256" key="1">
    <source>
        <dbReference type="SAM" id="Phobius"/>
    </source>
</evidence>
<dbReference type="AlphaFoldDB" id="A0AAJ5I8W0"/>
<feature type="transmembrane region" description="Helical" evidence="1">
    <location>
        <begin position="99"/>
        <end position="120"/>
    </location>
</feature>
<evidence type="ECO:0000313" key="3">
    <source>
        <dbReference type="Proteomes" id="UP001058744"/>
    </source>
</evidence>
<protein>
    <submittedName>
        <fullName evidence="2">Uncharacterized protein</fullName>
    </submittedName>
</protein>
<gene>
    <name evidence="2" type="ORF">NOV18_00740</name>
</gene>
<feature type="transmembrane region" description="Helical" evidence="1">
    <location>
        <begin position="7"/>
        <end position="28"/>
    </location>
</feature>
<evidence type="ECO:0000313" key="2">
    <source>
        <dbReference type="EMBL" id="UUC19073.1"/>
    </source>
</evidence>
<feature type="transmembrane region" description="Helical" evidence="1">
    <location>
        <begin position="57"/>
        <end position="78"/>
    </location>
</feature>